<proteinExistence type="predicted"/>
<organism evidence="2 3">
    <name type="scientific">Pleuronectes platessa</name>
    <name type="common">European plaice</name>
    <dbReference type="NCBI Taxonomy" id="8262"/>
    <lineage>
        <taxon>Eukaryota</taxon>
        <taxon>Metazoa</taxon>
        <taxon>Chordata</taxon>
        <taxon>Craniata</taxon>
        <taxon>Vertebrata</taxon>
        <taxon>Euteleostomi</taxon>
        <taxon>Actinopterygii</taxon>
        <taxon>Neopterygii</taxon>
        <taxon>Teleostei</taxon>
        <taxon>Neoteleostei</taxon>
        <taxon>Acanthomorphata</taxon>
        <taxon>Carangaria</taxon>
        <taxon>Pleuronectiformes</taxon>
        <taxon>Pleuronectoidei</taxon>
        <taxon>Pleuronectidae</taxon>
        <taxon>Pleuronectes</taxon>
    </lineage>
</organism>
<name>A0A9N7UK41_PLEPL</name>
<dbReference type="EMBL" id="CADEAL010001376">
    <property type="protein sequence ID" value="CAB1431817.1"/>
    <property type="molecule type" value="Genomic_DNA"/>
</dbReference>
<accession>A0A9N7UK41</accession>
<feature type="compositionally biased region" description="Basic and acidic residues" evidence="1">
    <location>
        <begin position="26"/>
        <end position="45"/>
    </location>
</feature>
<evidence type="ECO:0000256" key="1">
    <source>
        <dbReference type="SAM" id="MobiDB-lite"/>
    </source>
</evidence>
<feature type="compositionally biased region" description="Polar residues" evidence="1">
    <location>
        <begin position="9"/>
        <end position="25"/>
    </location>
</feature>
<evidence type="ECO:0000313" key="3">
    <source>
        <dbReference type="Proteomes" id="UP001153269"/>
    </source>
</evidence>
<evidence type="ECO:0000313" key="2">
    <source>
        <dbReference type="EMBL" id="CAB1431817.1"/>
    </source>
</evidence>
<dbReference type="Proteomes" id="UP001153269">
    <property type="component" value="Unassembled WGS sequence"/>
</dbReference>
<gene>
    <name evidence="2" type="ORF">PLEPLA_LOCUS19874</name>
</gene>
<reference evidence="2" key="1">
    <citation type="submission" date="2020-03" db="EMBL/GenBank/DDBJ databases">
        <authorList>
            <person name="Weist P."/>
        </authorList>
    </citation>
    <scope>NUCLEOTIDE SEQUENCE</scope>
</reference>
<sequence>MTEGGKPDSVTSLAVTPVTSPYSETSRARLDTEPADRNEGTVDGKHGHRPGPVFSMEVVHESERGERGGEHAALKLTAVSKRASAWEETLNVHCTVCDVQCSVESLSSHALARFDTAVSLRAACSPPFLPLALLCQNRDDY</sequence>
<keyword evidence="3" id="KW-1185">Reference proteome</keyword>
<protein>
    <submittedName>
        <fullName evidence="2">Uncharacterized protein</fullName>
    </submittedName>
</protein>
<dbReference type="AlphaFoldDB" id="A0A9N7UK41"/>
<comment type="caution">
    <text evidence="2">The sequence shown here is derived from an EMBL/GenBank/DDBJ whole genome shotgun (WGS) entry which is preliminary data.</text>
</comment>
<feature type="region of interest" description="Disordered" evidence="1">
    <location>
        <begin position="1"/>
        <end position="53"/>
    </location>
</feature>